<name>A0A1H0RTK8_PSERE</name>
<reference evidence="2 3" key="1">
    <citation type="submission" date="2016-10" db="EMBL/GenBank/DDBJ databases">
        <authorList>
            <person name="de Groot N.N."/>
        </authorList>
    </citation>
    <scope>NUCLEOTIDE SEQUENCE [LARGE SCALE GENOMIC DNA]</scope>
    <source>
        <strain evidence="2 3">BS3776</strain>
    </source>
</reference>
<keyword evidence="1" id="KW-1133">Transmembrane helix</keyword>
<keyword evidence="1" id="KW-0812">Transmembrane</keyword>
<organism evidence="2 3">
    <name type="scientific">Pseudomonas reinekei</name>
    <dbReference type="NCBI Taxonomy" id="395598"/>
    <lineage>
        <taxon>Bacteria</taxon>
        <taxon>Pseudomonadati</taxon>
        <taxon>Pseudomonadota</taxon>
        <taxon>Gammaproteobacteria</taxon>
        <taxon>Pseudomonadales</taxon>
        <taxon>Pseudomonadaceae</taxon>
        <taxon>Pseudomonas</taxon>
    </lineage>
</organism>
<sequence>MTFSGGLSVAKQICYRAVVENGRSAPAKCGFAVYPTSLWAAPEQAPARILYIFGMPPPGNIPPIPRIILAIPPFAENFFIIFCICLCCLIKRPMSCT</sequence>
<accession>A0A1H0RTK8</accession>
<dbReference type="Proteomes" id="UP000198549">
    <property type="component" value="Chromosome I"/>
</dbReference>
<gene>
    <name evidence="2" type="ORF">SAMN04490202_3769</name>
</gene>
<evidence type="ECO:0000313" key="3">
    <source>
        <dbReference type="Proteomes" id="UP000198549"/>
    </source>
</evidence>
<dbReference type="EMBL" id="LT629709">
    <property type="protein sequence ID" value="SDP32763.1"/>
    <property type="molecule type" value="Genomic_DNA"/>
</dbReference>
<feature type="transmembrane region" description="Helical" evidence="1">
    <location>
        <begin position="67"/>
        <end position="90"/>
    </location>
</feature>
<keyword evidence="1" id="KW-0472">Membrane</keyword>
<evidence type="ECO:0000313" key="2">
    <source>
        <dbReference type="EMBL" id="SDP32763.1"/>
    </source>
</evidence>
<evidence type="ECO:0000256" key="1">
    <source>
        <dbReference type="SAM" id="Phobius"/>
    </source>
</evidence>
<dbReference type="AlphaFoldDB" id="A0A1H0RTK8"/>
<proteinExistence type="predicted"/>
<protein>
    <submittedName>
        <fullName evidence="2">Uncharacterized protein</fullName>
    </submittedName>
</protein>